<reference evidence="2" key="5">
    <citation type="journal article" date="2021" name="G3 (Bethesda)">
        <title>Aegilops tauschii genome assembly Aet v5.0 features greater sequence contiguity and improved annotation.</title>
        <authorList>
            <person name="Wang L."/>
            <person name="Zhu T."/>
            <person name="Rodriguez J.C."/>
            <person name="Deal K.R."/>
            <person name="Dubcovsky J."/>
            <person name="McGuire P.E."/>
            <person name="Lux T."/>
            <person name="Spannagl M."/>
            <person name="Mayer K.F.X."/>
            <person name="Baldrich P."/>
            <person name="Meyers B.C."/>
            <person name="Huo N."/>
            <person name="Gu Y.Q."/>
            <person name="Zhou H."/>
            <person name="Devos K.M."/>
            <person name="Bennetzen J.L."/>
            <person name="Unver T."/>
            <person name="Budak H."/>
            <person name="Gulick P.J."/>
            <person name="Galiba G."/>
            <person name="Kalapos B."/>
            <person name="Nelson D.R."/>
            <person name="Li P."/>
            <person name="You F.M."/>
            <person name="Luo M.C."/>
            <person name="Dvorak J."/>
        </authorList>
    </citation>
    <scope>NUCLEOTIDE SEQUENCE [LARGE SCALE GENOMIC DNA]</scope>
    <source>
        <strain evidence="2">cv. AL8/78</strain>
    </source>
</reference>
<keyword evidence="1" id="KW-0812">Transmembrane</keyword>
<dbReference type="Gramene" id="AET7Gv20729500.15">
    <property type="protein sequence ID" value="AET7Gv20729500.15"/>
    <property type="gene ID" value="AET7Gv20729500"/>
</dbReference>
<proteinExistence type="predicted"/>
<evidence type="ECO:0000256" key="1">
    <source>
        <dbReference type="SAM" id="Phobius"/>
    </source>
</evidence>
<feature type="transmembrane region" description="Helical" evidence="1">
    <location>
        <begin position="44"/>
        <end position="62"/>
    </location>
</feature>
<keyword evidence="1" id="KW-0472">Membrane</keyword>
<organism evidence="2 3">
    <name type="scientific">Aegilops tauschii subsp. strangulata</name>
    <name type="common">Goatgrass</name>
    <dbReference type="NCBI Taxonomy" id="200361"/>
    <lineage>
        <taxon>Eukaryota</taxon>
        <taxon>Viridiplantae</taxon>
        <taxon>Streptophyta</taxon>
        <taxon>Embryophyta</taxon>
        <taxon>Tracheophyta</taxon>
        <taxon>Spermatophyta</taxon>
        <taxon>Magnoliopsida</taxon>
        <taxon>Liliopsida</taxon>
        <taxon>Poales</taxon>
        <taxon>Poaceae</taxon>
        <taxon>BOP clade</taxon>
        <taxon>Pooideae</taxon>
        <taxon>Triticodae</taxon>
        <taxon>Triticeae</taxon>
        <taxon>Triticinae</taxon>
        <taxon>Aegilops</taxon>
    </lineage>
</organism>
<keyword evidence="1" id="KW-1133">Transmembrane helix</keyword>
<dbReference type="Proteomes" id="UP000015105">
    <property type="component" value="Chromosome 7D"/>
</dbReference>
<reference evidence="2" key="3">
    <citation type="journal article" date="2017" name="Nature">
        <title>Genome sequence of the progenitor of the wheat D genome Aegilops tauschii.</title>
        <authorList>
            <person name="Luo M.C."/>
            <person name="Gu Y.Q."/>
            <person name="Puiu D."/>
            <person name="Wang H."/>
            <person name="Twardziok S.O."/>
            <person name="Deal K.R."/>
            <person name="Huo N."/>
            <person name="Zhu T."/>
            <person name="Wang L."/>
            <person name="Wang Y."/>
            <person name="McGuire P.E."/>
            <person name="Liu S."/>
            <person name="Long H."/>
            <person name="Ramasamy R.K."/>
            <person name="Rodriguez J.C."/>
            <person name="Van S.L."/>
            <person name="Yuan L."/>
            <person name="Wang Z."/>
            <person name="Xia Z."/>
            <person name="Xiao L."/>
            <person name="Anderson O.D."/>
            <person name="Ouyang S."/>
            <person name="Liang Y."/>
            <person name="Zimin A.V."/>
            <person name="Pertea G."/>
            <person name="Qi P."/>
            <person name="Bennetzen J.L."/>
            <person name="Dai X."/>
            <person name="Dawson M.W."/>
            <person name="Muller H.G."/>
            <person name="Kugler K."/>
            <person name="Rivarola-Duarte L."/>
            <person name="Spannagl M."/>
            <person name="Mayer K.F.X."/>
            <person name="Lu F.H."/>
            <person name="Bevan M.W."/>
            <person name="Leroy P."/>
            <person name="Li P."/>
            <person name="You F.M."/>
            <person name="Sun Q."/>
            <person name="Liu Z."/>
            <person name="Lyons E."/>
            <person name="Wicker T."/>
            <person name="Salzberg S.L."/>
            <person name="Devos K.M."/>
            <person name="Dvorak J."/>
        </authorList>
    </citation>
    <scope>NUCLEOTIDE SEQUENCE [LARGE SCALE GENOMIC DNA]</scope>
    <source>
        <strain evidence="2">cv. AL8/78</strain>
    </source>
</reference>
<reference evidence="3" key="1">
    <citation type="journal article" date="2014" name="Science">
        <title>Ancient hybridizations among the ancestral genomes of bread wheat.</title>
        <authorList>
            <consortium name="International Wheat Genome Sequencing Consortium,"/>
            <person name="Marcussen T."/>
            <person name="Sandve S.R."/>
            <person name="Heier L."/>
            <person name="Spannagl M."/>
            <person name="Pfeifer M."/>
            <person name="Jakobsen K.S."/>
            <person name="Wulff B.B."/>
            <person name="Steuernagel B."/>
            <person name="Mayer K.F."/>
            <person name="Olsen O.A."/>
        </authorList>
    </citation>
    <scope>NUCLEOTIDE SEQUENCE [LARGE SCALE GENOMIC DNA]</scope>
    <source>
        <strain evidence="3">cv. AL8/78</strain>
    </source>
</reference>
<dbReference type="EnsemblPlants" id="AET7Gv20729500.15">
    <property type="protein sequence ID" value="AET7Gv20729500.15"/>
    <property type="gene ID" value="AET7Gv20729500"/>
</dbReference>
<feature type="transmembrane region" description="Helical" evidence="1">
    <location>
        <begin position="21"/>
        <end position="38"/>
    </location>
</feature>
<reference evidence="3" key="2">
    <citation type="journal article" date="2017" name="Nat. Plants">
        <title>The Aegilops tauschii genome reveals multiple impacts of transposons.</title>
        <authorList>
            <person name="Zhao G."/>
            <person name="Zou C."/>
            <person name="Li K."/>
            <person name="Wang K."/>
            <person name="Li T."/>
            <person name="Gao L."/>
            <person name="Zhang X."/>
            <person name="Wang H."/>
            <person name="Yang Z."/>
            <person name="Liu X."/>
            <person name="Jiang W."/>
            <person name="Mao L."/>
            <person name="Kong X."/>
            <person name="Jiao Y."/>
            <person name="Jia J."/>
        </authorList>
    </citation>
    <scope>NUCLEOTIDE SEQUENCE [LARGE SCALE GENOMIC DNA]</scope>
    <source>
        <strain evidence="3">cv. AL8/78</strain>
    </source>
</reference>
<evidence type="ECO:0000313" key="3">
    <source>
        <dbReference type="Proteomes" id="UP000015105"/>
    </source>
</evidence>
<name>A0A453RVU0_AEGTS</name>
<accession>A0A453RVU0</accession>
<keyword evidence="3" id="KW-1185">Reference proteome</keyword>
<sequence>MLLFIWTDEYYVWSIFRSREYIVVYINIAACWYLHFSARLCSYLSFYLLLVRPGTLLQIHWLRRQHGSLKRRMGCMWLWSIQGLFWAR</sequence>
<protein>
    <submittedName>
        <fullName evidence="2">Uncharacterized protein</fullName>
    </submittedName>
</protein>
<reference evidence="2" key="4">
    <citation type="submission" date="2019-03" db="UniProtKB">
        <authorList>
            <consortium name="EnsemblPlants"/>
        </authorList>
    </citation>
    <scope>IDENTIFICATION</scope>
</reference>
<evidence type="ECO:0000313" key="2">
    <source>
        <dbReference type="EnsemblPlants" id="AET7Gv20729500.15"/>
    </source>
</evidence>
<dbReference type="AlphaFoldDB" id="A0A453RVU0"/>